<dbReference type="InterPro" id="IPR002078">
    <property type="entry name" value="Sigma_54_int"/>
</dbReference>
<dbReference type="SUPFAM" id="SSF52540">
    <property type="entry name" value="P-loop containing nucleoside triphosphate hydrolases"/>
    <property type="match status" value="1"/>
</dbReference>
<dbReference type="PANTHER" id="PTHR32071">
    <property type="entry name" value="TRANSCRIPTIONAL REGULATORY PROTEIN"/>
    <property type="match status" value="1"/>
</dbReference>
<evidence type="ECO:0000256" key="2">
    <source>
        <dbReference type="ARBA" id="ARBA00022840"/>
    </source>
</evidence>
<evidence type="ECO:0000313" key="7">
    <source>
        <dbReference type="EMBL" id="MBW8190810.1"/>
    </source>
</evidence>
<feature type="domain" description="Sigma-54 factor interaction" evidence="6">
    <location>
        <begin position="139"/>
        <end position="367"/>
    </location>
</feature>
<proteinExistence type="predicted"/>
<dbReference type="Pfam" id="PF00158">
    <property type="entry name" value="Sigma54_activat"/>
    <property type="match status" value="1"/>
</dbReference>
<keyword evidence="1" id="KW-0547">Nucleotide-binding</keyword>
<dbReference type="Gene3D" id="3.40.50.300">
    <property type="entry name" value="P-loop containing nucleotide triphosphate hydrolases"/>
    <property type="match status" value="1"/>
</dbReference>
<name>A0ABS7EEQ5_9GAMM</name>
<dbReference type="PROSITE" id="PS00675">
    <property type="entry name" value="SIGMA54_INTERACT_1"/>
    <property type="match status" value="1"/>
</dbReference>
<dbReference type="PROSITE" id="PS50045">
    <property type="entry name" value="SIGMA54_INTERACT_4"/>
    <property type="match status" value="1"/>
</dbReference>
<dbReference type="InterPro" id="IPR002197">
    <property type="entry name" value="HTH_Fis"/>
</dbReference>
<evidence type="ECO:0000256" key="1">
    <source>
        <dbReference type="ARBA" id="ARBA00022741"/>
    </source>
</evidence>
<keyword evidence="8" id="KW-1185">Reference proteome</keyword>
<dbReference type="CDD" id="cd00009">
    <property type="entry name" value="AAA"/>
    <property type="match status" value="1"/>
</dbReference>
<keyword evidence="5" id="KW-0804">Transcription</keyword>
<dbReference type="InterPro" id="IPR025662">
    <property type="entry name" value="Sigma_54_int_dom_ATP-bd_1"/>
</dbReference>
<dbReference type="Gene3D" id="1.10.10.60">
    <property type="entry name" value="Homeodomain-like"/>
    <property type="match status" value="1"/>
</dbReference>
<dbReference type="Proteomes" id="UP001166251">
    <property type="component" value="Unassembled WGS sequence"/>
</dbReference>
<dbReference type="PROSITE" id="PS00688">
    <property type="entry name" value="SIGMA54_INTERACT_3"/>
    <property type="match status" value="1"/>
</dbReference>
<evidence type="ECO:0000256" key="4">
    <source>
        <dbReference type="ARBA" id="ARBA00023125"/>
    </source>
</evidence>
<dbReference type="InterPro" id="IPR058031">
    <property type="entry name" value="AAA_lid_NorR"/>
</dbReference>
<evidence type="ECO:0000313" key="8">
    <source>
        <dbReference type="Proteomes" id="UP001166251"/>
    </source>
</evidence>
<organism evidence="7 8">
    <name type="scientific">Neiella holothuriorum</name>
    <dbReference type="NCBI Taxonomy" id="2870530"/>
    <lineage>
        <taxon>Bacteria</taxon>
        <taxon>Pseudomonadati</taxon>
        <taxon>Pseudomonadota</taxon>
        <taxon>Gammaproteobacteria</taxon>
        <taxon>Alteromonadales</taxon>
        <taxon>Echinimonadaceae</taxon>
        <taxon>Neiella</taxon>
    </lineage>
</organism>
<keyword evidence="3" id="KW-0805">Transcription regulation</keyword>
<keyword evidence="2" id="KW-0067">ATP-binding</keyword>
<evidence type="ECO:0000256" key="5">
    <source>
        <dbReference type="ARBA" id="ARBA00023163"/>
    </source>
</evidence>
<protein>
    <submittedName>
        <fullName evidence="7">Sigma-54 dependent transcriptional regulator</fullName>
    </submittedName>
</protein>
<dbReference type="SMART" id="SM00382">
    <property type="entry name" value="AAA"/>
    <property type="match status" value="1"/>
</dbReference>
<dbReference type="PROSITE" id="PS00676">
    <property type="entry name" value="SIGMA54_INTERACT_2"/>
    <property type="match status" value="1"/>
</dbReference>
<dbReference type="EMBL" id="JAHZSS010000006">
    <property type="protein sequence ID" value="MBW8190810.1"/>
    <property type="molecule type" value="Genomic_DNA"/>
</dbReference>
<dbReference type="Pfam" id="PF25601">
    <property type="entry name" value="AAA_lid_14"/>
    <property type="match status" value="1"/>
</dbReference>
<dbReference type="Gene3D" id="3.40.50.2300">
    <property type="match status" value="1"/>
</dbReference>
<dbReference type="Pfam" id="PF02954">
    <property type="entry name" value="HTH_8"/>
    <property type="match status" value="1"/>
</dbReference>
<dbReference type="SUPFAM" id="SSF46689">
    <property type="entry name" value="Homeodomain-like"/>
    <property type="match status" value="1"/>
</dbReference>
<gene>
    <name evidence="7" type="ORF">K0504_07165</name>
</gene>
<dbReference type="InterPro" id="IPR025944">
    <property type="entry name" value="Sigma_54_int_dom_CS"/>
</dbReference>
<accession>A0ABS7EEQ5</accession>
<evidence type="ECO:0000259" key="6">
    <source>
        <dbReference type="PROSITE" id="PS50045"/>
    </source>
</evidence>
<reference evidence="7" key="1">
    <citation type="submission" date="2021-07" db="EMBL/GenBank/DDBJ databases">
        <title>Neiella marina sp. nov., isolated from the intestinal content of sea cucumber Apostichopus japonicus.</title>
        <authorList>
            <person name="Bai X."/>
        </authorList>
    </citation>
    <scope>NUCLEOTIDE SEQUENCE</scope>
    <source>
        <strain evidence="7">126</strain>
    </source>
</reference>
<dbReference type="InterPro" id="IPR009057">
    <property type="entry name" value="Homeodomain-like_sf"/>
</dbReference>
<dbReference type="InterPro" id="IPR027417">
    <property type="entry name" value="P-loop_NTPase"/>
</dbReference>
<dbReference type="InterPro" id="IPR003593">
    <property type="entry name" value="AAA+_ATPase"/>
</dbReference>
<dbReference type="PRINTS" id="PR01590">
    <property type="entry name" value="HTHFIS"/>
</dbReference>
<evidence type="ECO:0000256" key="3">
    <source>
        <dbReference type="ARBA" id="ARBA00023015"/>
    </source>
</evidence>
<dbReference type="Pfam" id="PF06490">
    <property type="entry name" value="FleQ"/>
    <property type="match status" value="1"/>
</dbReference>
<comment type="caution">
    <text evidence="7">The sequence shown here is derived from an EMBL/GenBank/DDBJ whole genome shotgun (WGS) entry which is preliminary data.</text>
</comment>
<dbReference type="PANTHER" id="PTHR32071:SF117">
    <property type="entry name" value="PTS-DEPENDENT DIHYDROXYACETONE KINASE OPERON REGULATORY PROTEIN-RELATED"/>
    <property type="match status" value="1"/>
</dbReference>
<dbReference type="InterPro" id="IPR010518">
    <property type="entry name" value="FleQ"/>
</dbReference>
<dbReference type="InterPro" id="IPR025943">
    <property type="entry name" value="Sigma_54_int_dom_ATP-bd_2"/>
</dbReference>
<sequence length="483" mass="54358">MHGNSEVLVIDDHLKRRQQLELLLQFVGEPCKLVDSANVGEVLTTQVAWRSVLVGQIDAGGQTALLTQLAREYKAQPFLTIGEPEGGVQSLPNVIGSVLEPFSHGQMTQMLHQCQDYHLKAPTTNKPVNQHQEILFRSLIGRSASIQQVRQLIQQVAGTDANVLVLGDSGTGKEVVARNIHYLSSRRKGPFVPVNCGAIPPELLESELFGHEKGAFTGAISARKGRFEMAQGGTLFLDEIGDMPLNMQVKLLRVLQERCFERVGGATSISADVRVVAATHRNLEGMIEKGDFREDLFYRLNVFPIEMPSLSERSEDVPLLMKELVERLWADHKASIRFTERALESLMKHQWPGNVRELANLVERLVILYPNGLIDVNDLPVKYRHLEAADYEHEYDESLLEQEMLNDVFQNEVYEPPENSLSTQLPPEGVNLKEMMTELEIDMIRQALDTTDWVVSRAADLLGMRRTTLVEKMRKYSLSKDTV</sequence>
<dbReference type="Gene3D" id="1.10.8.60">
    <property type="match status" value="1"/>
</dbReference>
<keyword evidence="4" id="KW-0238">DNA-binding</keyword>